<dbReference type="Proteomes" id="UP000217758">
    <property type="component" value="Chromosome"/>
</dbReference>
<name>A0A1L7LJY5_9STRE</name>
<dbReference type="AlphaFoldDB" id="A0A1L7LJY5"/>
<dbReference type="KEGG" id="strg:SRT_12080"/>
<evidence type="ECO:0008006" key="3">
    <source>
        <dbReference type="Google" id="ProtNLM"/>
    </source>
</evidence>
<accession>A0A1L7LJY5</accession>
<dbReference type="InterPro" id="IPR032710">
    <property type="entry name" value="NTF2-like_dom_sf"/>
</dbReference>
<dbReference type="Gene3D" id="3.10.450.50">
    <property type="match status" value="1"/>
</dbReference>
<protein>
    <recommendedName>
        <fullName evidence="3">Nuclear transport factor 2 family protein</fullName>
    </recommendedName>
</protein>
<evidence type="ECO:0000313" key="1">
    <source>
        <dbReference type="EMBL" id="BAQ24469.1"/>
    </source>
</evidence>
<reference evidence="1 2" key="1">
    <citation type="journal article" date="2016" name="Microbiol. Immunol.">
        <title>Complete genome sequence of Streptococcus troglodytae TKU31 isolated from the oral cavity of a chimpanzee (Pan troglodytes).</title>
        <authorList>
            <person name="Okamoto M."/>
            <person name="Naito M."/>
            <person name="Miyanohara M."/>
            <person name="Imai S."/>
            <person name="Nomura Y."/>
            <person name="Saito W."/>
            <person name="Momoi Y."/>
            <person name="Takada K."/>
            <person name="Miyabe-Nishiwaki T."/>
            <person name="Tomonaga M."/>
            <person name="Hanada N."/>
        </authorList>
    </citation>
    <scope>NUCLEOTIDE SEQUENCE [LARGE SCALE GENOMIC DNA]</scope>
    <source>
        <strain evidence="2">TKU 31</strain>
    </source>
</reference>
<organism evidence="1 2">
    <name type="scientific">Streptococcus troglodytae</name>
    <dbReference type="NCBI Taxonomy" id="1111760"/>
    <lineage>
        <taxon>Bacteria</taxon>
        <taxon>Bacillati</taxon>
        <taxon>Bacillota</taxon>
        <taxon>Bacilli</taxon>
        <taxon>Lactobacillales</taxon>
        <taxon>Streptococcaceae</taxon>
        <taxon>Streptococcus</taxon>
    </lineage>
</organism>
<sequence length="104" mass="11645">MLLAEQSNHLETLILNRKEQGNNINTTELTPHLQLKERVDTFSTLADTKDVDQQLQLFTEDAVVASYVNGEAVASFEEREAIGQAFLTTLTSSTRFTISMVNKL</sequence>
<proteinExistence type="predicted"/>
<evidence type="ECO:0000313" key="2">
    <source>
        <dbReference type="Proteomes" id="UP000217758"/>
    </source>
</evidence>
<dbReference type="EMBL" id="AP014612">
    <property type="protein sequence ID" value="BAQ24469.1"/>
    <property type="molecule type" value="Genomic_DNA"/>
</dbReference>
<dbReference type="SUPFAM" id="SSF54427">
    <property type="entry name" value="NTF2-like"/>
    <property type="match status" value="1"/>
</dbReference>
<gene>
    <name evidence="1" type="ORF">SRT_12080</name>
</gene>
<keyword evidence="2" id="KW-1185">Reference proteome</keyword>